<evidence type="ECO:0000256" key="3">
    <source>
        <dbReference type="ARBA" id="ARBA00022692"/>
    </source>
</evidence>
<dbReference type="PANTHER" id="PTHR23320:SF130">
    <property type="entry name" value="TRANSMEMBRANE PROTEIN 212"/>
    <property type="match status" value="1"/>
</dbReference>
<evidence type="ECO:0000256" key="1">
    <source>
        <dbReference type="ARBA" id="ARBA00004141"/>
    </source>
</evidence>
<name>A0AAD8ZW47_9TELE</name>
<comment type="similarity">
    <text evidence="2">Belongs to the MS4A family.</text>
</comment>
<comment type="subcellular location">
    <subcellularLocation>
        <location evidence="1">Membrane</location>
        <topology evidence="1">Multi-pass membrane protein</topology>
    </subcellularLocation>
</comment>
<dbReference type="EMBL" id="JAROKS010000001">
    <property type="protein sequence ID" value="KAK1806409.1"/>
    <property type="molecule type" value="Genomic_DNA"/>
</dbReference>
<feature type="transmembrane region" description="Helical" evidence="6">
    <location>
        <begin position="56"/>
        <end position="78"/>
    </location>
</feature>
<evidence type="ECO:0000256" key="6">
    <source>
        <dbReference type="SAM" id="Phobius"/>
    </source>
</evidence>
<keyword evidence="3 6" id="KW-0812">Transmembrane</keyword>
<feature type="transmembrane region" description="Helical" evidence="6">
    <location>
        <begin position="121"/>
        <end position="143"/>
    </location>
</feature>
<evidence type="ECO:0000256" key="2">
    <source>
        <dbReference type="ARBA" id="ARBA00009565"/>
    </source>
</evidence>
<dbReference type="PANTHER" id="PTHR23320">
    <property type="entry name" value="MEMBRANE-SPANNING 4-DOMAINS SUBFAMILY A MS4A -RELATED"/>
    <property type="match status" value="1"/>
</dbReference>
<evidence type="ECO:0000313" key="7">
    <source>
        <dbReference type="EMBL" id="KAK1806409.1"/>
    </source>
</evidence>
<dbReference type="InterPro" id="IPR030417">
    <property type="entry name" value="MS4A"/>
</dbReference>
<dbReference type="Proteomes" id="UP001239994">
    <property type="component" value="Unassembled WGS sequence"/>
</dbReference>
<dbReference type="Pfam" id="PF04103">
    <property type="entry name" value="CD20"/>
    <property type="match status" value="1"/>
</dbReference>
<reference evidence="7" key="1">
    <citation type="submission" date="2023-03" db="EMBL/GenBank/DDBJ databases">
        <title>Electrophorus voltai genome.</title>
        <authorList>
            <person name="Bian C."/>
        </authorList>
    </citation>
    <scope>NUCLEOTIDE SEQUENCE</scope>
    <source>
        <strain evidence="7">CB-2022</strain>
        <tissue evidence="7">Muscle</tissue>
    </source>
</reference>
<feature type="transmembrane region" description="Helical" evidence="6">
    <location>
        <begin position="155"/>
        <end position="177"/>
    </location>
</feature>
<dbReference type="InterPro" id="IPR007237">
    <property type="entry name" value="CD20-like"/>
</dbReference>
<sequence>MARAHIPMNIMEESRGKEAGESEEDEHGPLIKYYKATELVPDRKPHLHRLFNKQPAVWASVQITCGILSLGLGVVFAVEFQIDKYFLTLFRVPIMTGIMFLFVGFLSNLLYKYPALLQMCFISNIVVLVMSVIGVMLLCVDLTKNHHNLSHEVEILLLIVTILDMAVSTILIVFINAEIRNQGKKRTSS</sequence>
<proteinExistence type="inferred from homology"/>
<dbReference type="AlphaFoldDB" id="A0AAD8ZW47"/>
<evidence type="ECO:0000256" key="5">
    <source>
        <dbReference type="ARBA" id="ARBA00023136"/>
    </source>
</evidence>
<evidence type="ECO:0000313" key="8">
    <source>
        <dbReference type="Proteomes" id="UP001239994"/>
    </source>
</evidence>
<evidence type="ECO:0000256" key="4">
    <source>
        <dbReference type="ARBA" id="ARBA00022989"/>
    </source>
</evidence>
<keyword evidence="8" id="KW-1185">Reference proteome</keyword>
<organism evidence="7 8">
    <name type="scientific">Electrophorus voltai</name>
    <dbReference type="NCBI Taxonomy" id="2609070"/>
    <lineage>
        <taxon>Eukaryota</taxon>
        <taxon>Metazoa</taxon>
        <taxon>Chordata</taxon>
        <taxon>Craniata</taxon>
        <taxon>Vertebrata</taxon>
        <taxon>Euteleostomi</taxon>
        <taxon>Actinopterygii</taxon>
        <taxon>Neopterygii</taxon>
        <taxon>Teleostei</taxon>
        <taxon>Ostariophysi</taxon>
        <taxon>Gymnotiformes</taxon>
        <taxon>Gymnotoidei</taxon>
        <taxon>Gymnotidae</taxon>
        <taxon>Electrophorus</taxon>
    </lineage>
</organism>
<keyword evidence="4 6" id="KW-1133">Transmembrane helix</keyword>
<dbReference type="GO" id="GO:0016020">
    <property type="term" value="C:membrane"/>
    <property type="evidence" value="ECO:0007669"/>
    <property type="project" value="UniProtKB-SubCell"/>
</dbReference>
<feature type="transmembrane region" description="Helical" evidence="6">
    <location>
        <begin position="90"/>
        <end position="109"/>
    </location>
</feature>
<keyword evidence="5 6" id="KW-0472">Membrane</keyword>
<gene>
    <name evidence="7" type="ORF">P4O66_004920</name>
</gene>
<accession>A0AAD8ZW47</accession>
<comment type="caution">
    <text evidence="7">The sequence shown here is derived from an EMBL/GenBank/DDBJ whole genome shotgun (WGS) entry which is preliminary data.</text>
</comment>
<protein>
    <submittedName>
        <fullName evidence="7">Uncharacterized protein</fullName>
    </submittedName>
</protein>